<evidence type="ECO:0000313" key="2">
    <source>
        <dbReference type="Proteomes" id="UP000036403"/>
    </source>
</evidence>
<evidence type="ECO:0008006" key="3">
    <source>
        <dbReference type="Google" id="ProtNLM"/>
    </source>
</evidence>
<accession>A0A0J7K5I9</accession>
<dbReference type="GO" id="GO:0003676">
    <property type="term" value="F:nucleic acid binding"/>
    <property type="evidence" value="ECO:0007669"/>
    <property type="project" value="InterPro"/>
</dbReference>
<name>A0A0J7K5I9_LASNI</name>
<reference evidence="1 2" key="1">
    <citation type="submission" date="2015-04" db="EMBL/GenBank/DDBJ databases">
        <title>Lasius niger genome sequencing.</title>
        <authorList>
            <person name="Konorov E.A."/>
            <person name="Nikitin M.A."/>
            <person name="Kirill M.V."/>
            <person name="Chang P."/>
        </authorList>
    </citation>
    <scope>NUCLEOTIDE SEQUENCE [LARGE SCALE GENOMIC DNA]</scope>
    <source>
        <tissue evidence="1">Whole</tissue>
    </source>
</reference>
<dbReference type="SUPFAM" id="SSF53098">
    <property type="entry name" value="Ribonuclease H-like"/>
    <property type="match status" value="1"/>
</dbReference>
<dbReference type="EMBL" id="LBMM01013674">
    <property type="protein sequence ID" value="KMQ85529.1"/>
    <property type="molecule type" value="Genomic_DNA"/>
</dbReference>
<sequence>MPPQLTVKTWRQSYGNRAQDSSDYDAKERKIRRLAVPEIDNDATNKRYVELALNAKGFLMLYSNIEKVNNAKDKLIQDLQKTVKELEEKSTSEQLFETMIKSLRRDIDGIKRGDKTDREKEFYNAEALKITKERKISHYSTYSVMKSVVERFNRTLKNVMWKYCTLNGTYKWIDALPRLLNVKIAAPGRFKVNDPVGVSKFKTIFEKGYTPNWTNEIF</sequence>
<gene>
    <name evidence="1" type="ORF">RF55_15863</name>
</gene>
<keyword evidence="2" id="KW-1185">Reference proteome</keyword>
<proteinExistence type="predicted"/>
<evidence type="ECO:0000313" key="1">
    <source>
        <dbReference type="EMBL" id="KMQ85529.1"/>
    </source>
</evidence>
<comment type="caution">
    <text evidence="1">The sequence shown here is derived from an EMBL/GenBank/DDBJ whole genome shotgun (WGS) entry which is preliminary data.</text>
</comment>
<dbReference type="AlphaFoldDB" id="A0A0J7K5I9"/>
<dbReference type="Proteomes" id="UP000036403">
    <property type="component" value="Unassembled WGS sequence"/>
</dbReference>
<dbReference type="OrthoDB" id="6343797at2759"/>
<dbReference type="PANTHER" id="PTHR46585">
    <property type="entry name" value="INTEGRASE CORE DOMAIN CONTAINING PROTEIN"/>
    <property type="match status" value="1"/>
</dbReference>
<dbReference type="Gene3D" id="3.30.420.10">
    <property type="entry name" value="Ribonuclease H-like superfamily/Ribonuclease H"/>
    <property type="match status" value="1"/>
</dbReference>
<dbReference type="PaxDb" id="67767-A0A0J7K5I9"/>
<organism evidence="1 2">
    <name type="scientific">Lasius niger</name>
    <name type="common">Black garden ant</name>
    <dbReference type="NCBI Taxonomy" id="67767"/>
    <lineage>
        <taxon>Eukaryota</taxon>
        <taxon>Metazoa</taxon>
        <taxon>Ecdysozoa</taxon>
        <taxon>Arthropoda</taxon>
        <taxon>Hexapoda</taxon>
        <taxon>Insecta</taxon>
        <taxon>Pterygota</taxon>
        <taxon>Neoptera</taxon>
        <taxon>Endopterygota</taxon>
        <taxon>Hymenoptera</taxon>
        <taxon>Apocrita</taxon>
        <taxon>Aculeata</taxon>
        <taxon>Formicoidea</taxon>
        <taxon>Formicidae</taxon>
        <taxon>Formicinae</taxon>
        <taxon>Lasius</taxon>
        <taxon>Lasius</taxon>
    </lineage>
</organism>
<protein>
    <recommendedName>
        <fullName evidence="3">Integrase catalytic domain-containing protein</fullName>
    </recommendedName>
</protein>
<dbReference type="InterPro" id="IPR012337">
    <property type="entry name" value="RNaseH-like_sf"/>
</dbReference>
<dbReference type="InterPro" id="IPR036397">
    <property type="entry name" value="RNaseH_sf"/>
</dbReference>
<dbReference type="PANTHER" id="PTHR46585:SF1">
    <property type="entry name" value="CHROMO DOMAIN-CONTAINING PROTEIN"/>
    <property type="match status" value="1"/>
</dbReference>